<dbReference type="Pfam" id="PF00440">
    <property type="entry name" value="TetR_N"/>
    <property type="match status" value="1"/>
</dbReference>
<dbReference type="InterPro" id="IPR050109">
    <property type="entry name" value="HTH-type_TetR-like_transc_reg"/>
</dbReference>
<evidence type="ECO:0000259" key="3">
    <source>
        <dbReference type="PROSITE" id="PS50977"/>
    </source>
</evidence>
<dbReference type="PROSITE" id="PS50977">
    <property type="entry name" value="HTH_TETR_2"/>
    <property type="match status" value="1"/>
</dbReference>
<feature type="DNA-binding region" description="H-T-H motif" evidence="2">
    <location>
        <begin position="37"/>
        <end position="56"/>
    </location>
</feature>
<accession>A0A4U8VZ56</accession>
<dbReference type="Gene3D" id="1.10.357.10">
    <property type="entry name" value="Tetracycline Repressor, domain 2"/>
    <property type="match status" value="1"/>
</dbReference>
<keyword evidence="1 2" id="KW-0238">DNA-binding</keyword>
<dbReference type="PRINTS" id="PR00455">
    <property type="entry name" value="HTHTETR"/>
</dbReference>
<dbReference type="PANTHER" id="PTHR30055">
    <property type="entry name" value="HTH-TYPE TRANSCRIPTIONAL REGULATOR RUTR"/>
    <property type="match status" value="1"/>
</dbReference>
<sequence>MSPDGRARTPEDRRRRSEELLDGAAELLLRLGYRHVTVDDIARRAGVGKGTVYLHYTSRDELLLAVLQREVVRSIDHLVTMLREDAMTTALHRLTEVHFLGVMRRPLLRALYLSDPDVLGKLATELHRNQGERHHRAFDDYLHLLAGHGLLREDLPVAEISYGYHAILHGYLSEDSYDRGASGISLERKARLLAATVRRTFELPQASPAAIQEINESAVRLFAEAADHGRAQLYPPAN</sequence>
<evidence type="ECO:0000313" key="5">
    <source>
        <dbReference type="Proteomes" id="UP000290439"/>
    </source>
</evidence>
<evidence type="ECO:0000256" key="2">
    <source>
        <dbReference type="PROSITE-ProRule" id="PRU00335"/>
    </source>
</evidence>
<dbReference type="AlphaFoldDB" id="A0A4U8VZ56"/>
<dbReference type="InterPro" id="IPR001647">
    <property type="entry name" value="HTH_TetR"/>
</dbReference>
<reference evidence="4 5" key="1">
    <citation type="submission" date="2019-02" db="EMBL/GenBank/DDBJ databases">
        <authorList>
            <consortium name="Pathogen Informatics"/>
        </authorList>
    </citation>
    <scope>NUCLEOTIDE SEQUENCE [LARGE SCALE GENOMIC DNA]</scope>
    <source>
        <strain evidence="4 5">3012STDY6756504</strain>
    </source>
</reference>
<dbReference type="GO" id="GO:0003700">
    <property type="term" value="F:DNA-binding transcription factor activity"/>
    <property type="evidence" value="ECO:0007669"/>
    <property type="project" value="TreeGrafter"/>
</dbReference>
<dbReference type="GO" id="GO:0000976">
    <property type="term" value="F:transcription cis-regulatory region binding"/>
    <property type="evidence" value="ECO:0007669"/>
    <property type="project" value="TreeGrafter"/>
</dbReference>
<evidence type="ECO:0000313" key="4">
    <source>
        <dbReference type="EMBL" id="VFA97809.1"/>
    </source>
</evidence>
<proteinExistence type="predicted"/>
<gene>
    <name evidence="4" type="primary">fadR_2</name>
    <name evidence="4" type="ORF">NCTC10797_01574</name>
</gene>
<dbReference type="InterPro" id="IPR009057">
    <property type="entry name" value="Homeodomain-like_sf"/>
</dbReference>
<dbReference type="PANTHER" id="PTHR30055:SF226">
    <property type="entry name" value="HTH-TYPE TRANSCRIPTIONAL REGULATOR PKSA"/>
    <property type="match status" value="1"/>
</dbReference>
<dbReference type="SUPFAM" id="SSF46689">
    <property type="entry name" value="Homeodomain-like"/>
    <property type="match status" value="1"/>
</dbReference>
<dbReference type="Proteomes" id="UP000290439">
    <property type="component" value="Chromosome"/>
</dbReference>
<dbReference type="EMBL" id="LR215973">
    <property type="protein sequence ID" value="VFA97809.1"/>
    <property type="molecule type" value="Genomic_DNA"/>
</dbReference>
<name>A0A4U8VZ56_9NOCA</name>
<dbReference type="RefSeq" id="WP_130916605.1">
    <property type="nucleotide sequence ID" value="NZ_JADLQM010000006.1"/>
</dbReference>
<protein>
    <submittedName>
        <fullName evidence="4">Fatty acid metabolism regulator protein</fullName>
    </submittedName>
</protein>
<evidence type="ECO:0000256" key="1">
    <source>
        <dbReference type="ARBA" id="ARBA00023125"/>
    </source>
</evidence>
<organism evidence="4 5">
    <name type="scientific">Nocardia cyriacigeorgica</name>
    <dbReference type="NCBI Taxonomy" id="135487"/>
    <lineage>
        <taxon>Bacteria</taxon>
        <taxon>Bacillati</taxon>
        <taxon>Actinomycetota</taxon>
        <taxon>Actinomycetes</taxon>
        <taxon>Mycobacteriales</taxon>
        <taxon>Nocardiaceae</taxon>
        <taxon>Nocardia</taxon>
    </lineage>
</organism>
<feature type="domain" description="HTH tetR-type" evidence="3">
    <location>
        <begin position="14"/>
        <end position="74"/>
    </location>
</feature>